<dbReference type="AlphaFoldDB" id="A0A8S3F5N8"/>
<organism evidence="1 2">
    <name type="scientific">Rotaria magnacalcarata</name>
    <dbReference type="NCBI Taxonomy" id="392030"/>
    <lineage>
        <taxon>Eukaryota</taxon>
        <taxon>Metazoa</taxon>
        <taxon>Spiralia</taxon>
        <taxon>Gnathifera</taxon>
        <taxon>Rotifera</taxon>
        <taxon>Eurotatoria</taxon>
        <taxon>Bdelloidea</taxon>
        <taxon>Philodinida</taxon>
        <taxon>Philodinidae</taxon>
        <taxon>Rotaria</taxon>
    </lineage>
</organism>
<gene>
    <name evidence="1" type="ORF">GIL414_LOCUS62728</name>
</gene>
<evidence type="ECO:0000313" key="1">
    <source>
        <dbReference type="EMBL" id="CAF5100941.1"/>
    </source>
</evidence>
<proteinExistence type="predicted"/>
<name>A0A8S3F5N8_9BILA</name>
<protein>
    <submittedName>
        <fullName evidence="1">Uncharacterized protein</fullName>
    </submittedName>
</protein>
<feature type="non-terminal residue" evidence="1">
    <location>
        <position position="31"/>
    </location>
</feature>
<accession>A0A8S3F5N8</accession>
<dbReference type="EMBL" id="CAJOBJ010254849">
    <property type="protein sequence ID" value="CAF5100941.1"/>
    <property type="molecule type" value="Genomic_DNA"/>
</dbReference>
<comment type="caution">
    <text evidence="1">The sequence shown here is derived from an EMBL/GenBank/DDBJ whole genome shotgun (WGS) entry which is preliminary data.</text>
</comment>
<evidence type="ECO:0000313" key="2">
    <source>
        <dbReference type="Proteomes" id="UP000681720"/>
    </source>
</evidence>
<reference evidence="1" key="1">
    <citation type="submission" date="2021-02" db="EMBL/GenBank/DDBJ databases">
        <authorList>
            <person name="Nowell W R."/>
        </authorList>
    </citation>
    <scope>NUCLEOTIDE SEQUENCE</scope>
</reference>
<sequence length="31" mass="3395">MNDSKNANGPVHLRQVFQIEITDVLNEAGIA</sequence>
<dbReference type="Proteomes" id="UP000681720">
    <property type="component" value="Unassembled WGS sequence"/>
</dbReference>